<comment type="caution">
    <text evidence="1">The sequence shown here is derived from an EMBL/GenBank/DDBJ whole genome shotgun (WGS) entry which is preliminary data.</text>
</comment>
<organism evidence="1 2">
    <name type="scientific">Phlebia brevispora</name>
    <dbReference type="NCBI Taxonomy" id="194682"/>
    <lineage>
        <taxon>Eukaryota</taxon>
        <taxon>Fungi</taxon>
        <taxon>Dikarya</taxon>
        <taxon>Basidiomycota</taxon>
        <taxon>Agaricomycotina</taxon>
        <taxon>Agaricomycetes</taxon>
        <taxon>Polyporales</taxon>
        <taxon>Meruliaceae</taxon>
        <taxon>Phlebia</taxon>
    </lineage>
</organism>
<gene>
    <name evidence="1" type="ORF">NM688_g7263</name>
</gene>
<accession>A0ACC1S7U0</accession>
<evidence type="ECO:0000313" key="1">
    <source>
        <dbReference type="EMBL" id="KAJ3533584.1"/>
    </source>
</evidence>
<dbReference type="EMBL" id="JANHOG010001659">
    <property type="protein sequence ID" value="KAJ3533584.1"/>
    <property type="molecule type" value="Genomic_DNA"/>
</dbReference>
<proteinExistence type="predicted"/>
<dbReference type="Proteomes" id="UP001148662">
    <property type="component" value="Unassembled WGS sequence"/>
</dbReference>
<reference evidence="1" key="1">
    <citation type="submission" date="2022-07" db="EMBL/GenBank/DDBJ databases">
        <title>Genome Sequence of Phlebia brevispora.</title>
        <authorList>
            <person name="Buettner E."/>
        </authorList>
    </citation>
    <scope>NUCLEOTIDE SEQUENCE</scope>
    <source>
        <strain evidence="1">MPL23</strain>
    </source>
</reference>
<name>A0ACC1S7U0_9APHY</name>
<keyword evidence="2" id="KW-1185">Reference proteome</keyword>
<evidence type="ECO:0000313" key="2">
    <source>
        <dbReference type="Proteomes" id="UP001148662"/>
    </source>
</evidence>
<protein>
    <submittedName>
        <fullName evidence="1">Uncharacterized protein</fullName>
    </submittedName>
</protein>
<sequence length="405" mass="47832">MLRKLAPLLTTSRPTVLRTKPLLYAPCLARHYAYSRFDERRPGSSRSRDRPERVSPKRQHETPGSTDTEPESPLTYRDVQWGPFTFRVQERRSTNTEEKPPFEQPFSRPSQDAQFSSRPEEPQYSSRPEQETSPLWEASRRPPASDPKEGLRRLLMDNDLLIVTRQIEMLNIFAGFEQSNRYVISNENEEVLGYIAEEPRGILSMFSRQLFRTHRPFRALVMDSAGSPILWLRRPFAWINSRMFVQRLKDYEKYDEMGDPVLDTFAEVQQRWHLWRRRYDLFLRDEPHRDQSESFRQLAKIDQGFLAWHFTLLDARGEEIASVDRTFRGFGREIFTDTGRYYIRFGPRPVDPMDDTPRRPTILRHLTLEERCLVLAMAVNIDFDYFSRHSGGGGWGPLLFFTAWE</sequence>